<dbReference type="Gene3D" id="3.40.109.10">
    <property type="entry name" value="NADH Oxidase"/>
    <property type="match status" value="1"/>
</dbReference>
<dbReference type="HOGENOM" id="CLU_070764_7_0_6"/>
<keyword evidence="3" id="KW-1185">Reference proteome</keyword>
<name>A0A098G5L8_9GAMM</name>
<accession>A0A098G5L8</accession>
<dbReference type="PANTHER" id="PTHR23026">
    <property type="entry name" value="NADPH NITROREDUCTASE"/>
    <property type="match status" value="1"/>
</dbReference>
<dbReference type="Pfam" id="PF00881">
    <property type="entry name" value="Nitroreductase"/>
    <property type="match status" value="1"/>
</dbReference>
<dbReference type="SUPFAM" id="SSF55469">
    <property type="entry name" value="FMN-dependent nitroreductase-like"/>
    <property type="match status" value="1"/>
</dbReference>
<dbReference type="PANTHER" id="PTHR23026:SF123">
    <property type="entry name" value="NAD(P)H NITROREDUCTASE RV3131-RELATED"/>
    <property type="match status" value="1"/>
</dbReference>
<dbReference type="InterPro" id="IPR050627">
    <property type="entry name" value="Nitroreductase/BluB"/>
</dbReference>
<proteinExistence type="predicted"/>
<dbReference type="KEGG" id="lfa:LFA_1876"/>
<sequence length="201" mass="22533">MDSSKTINHNKISLNVMDVIYNRRAVRDYLPQKIDQDLIHTLLNAAIQAPTAMHEEPWSFVIIQNKDLLNHLSESTKHLVLTETKNAEHQQAKHIIDLVKPADFNVFYNAETLIIIYSKFYGDFVAADCWLATENLMLAAHANGLGTCVIGFAVKALNTPEWKDELGIPAEMTAIAPIIVGWPAGKTPPSPRKPPEILIWK</sequence>
<dbReference type="OrthoDB" id="9784375at2"/>
<dbReference type="InterPro" id="IPR000415">
    <property type="entry name" value="Nitroreductase-like"/>
</dbReference>
<dbReference type="EMBL" id="LN614827">
    <property type="protein sequence ID" value="CEG57271.1"/>
    <property type="molecule type" value="Genomic_DNA"/>
</dbReference>
<organism evidence="2 3">
    <name type="scientific">Legionella fallonii LLAP-10</name>
    <dbReference type="NCBI Taxonomy" id="1212491"/>
    <lineage>
        <taxon>Bacteria</taxon>
        <taxon>Pseudomonadati</taxon>
        <taxon>Pseudomonadota</taxon>
        <taxon>Gammaproteobacteria</taxon>
        <taxon>Legionellales</taxon>
        <taxon>Legionellaceae</taxon>
        <taxon>Legionella</taxon>
    </lineage>
</organism>
<dbReference type="RefSeq" id="WP_045095796.1">
    <property type="nucleotide sequence ID" value="NZ_LN614827.1"/>
</dbReference>
<evidence type="ECO:0000313" key="2">
    <source>
        <dbReference type="EMBL" id="CEG57271.1"/>
    </source>
</evidence>
<gene>
    <name evidence="2" type="ORF">LFA_1876</name>
</gene>
<dbReference type="STRING" id="1212491.LFA_1876"/>
<feature type="domain" description="Nitroreductase" evidence="1">
    <location>
        <begin position="20"/>
        <end position="177"/>
    </location>
</feature>
<evidence type="ECO:0000259" key="1">
    <source>
        <dbReference type="Pfam" id="PF00881"/>
    </source>
</evidence>
<dbReference type="InterPro" id="IPR029479">
    <property type="entry name" value="Nitroreductase"/>
</dbReference>
<dbReference type="AlphaFoldDB" id="A0A098G5L8"/>
<protein>
    <submittedName>
        <fullName evidence="2">Nitroreductase</fullName>
    </submittedName>
</protein>
<reference evidence="3" key="1">
    <citation type="submission" date="2014-09" db="EMBL/GenBank/DDBJ databases">
        <authorList>
            <person name="Gomez-Valero L."/>
        </authorList>
    </citation>
    <scope>NUCLEOTIDE SEQUENCE [LARGE SCALE GENOMIC DNA]</scope>
    <source>
        <strain evidence="3">ATCC700992</strain>
    </source>
</reference>
<evidence type="ECO:0000313" key="3">
    <source>
        <dbReference type="Proteomes" id="UP000032430"/>
    </source>
</evidence>
<dbReference type="Proteomes" id="UP000032430">
    <property type="component" value="Chromosome I"/>
</dbReference>
<dbReference type="GO" id="GO:0016491">
    <property type="term" value="F:oxidoreductase activity"/>
    <property type="evidence" value="ECO:0007669"/>
    <property type="project" value="InterPro"/>
</dbReference>